<dbReference type="EMBL" id="JAMRYM010000088">
    <property type="protein sequence ID" value="MCM6763861.1"/>
    <property type="molecule type" value="Genomic_DNA"/>
</dbReference>
<organism evidence="3 4">
    <name type="scientific">Rathayibacter rubneri</name>
    <dbReference type="NCBI Taxonomy" id="2950106"/>
    <lineage>
        <taxon>Bacteria</taxon>
        <taxon>Bacillati</taxon>
        <taxon>Actinomycetota</taxon>
        <taxon>Actinomycetes</taxon>
        <taxon>Micrococcales</taxon>
        <taxon>Microbacteriaceae</taxon>
        <taxon>Rathayibacter</taxon>
    </lineage>
</organism>
<evidence type="ECO:0000256" key="1">
    <source>
        <dbReference type="SAM" id="MobiDB-lite"/>
    </source>
</evidence>
<keyword evidence="2" id="KW-0732">Signal</keyword>
<evidence type="ECO:0000313" key="3">
    <source>
        <dbReference type="EMBL" id="MCM6763861.1"/>
    </source>
</evidence>
<accession>A0A9X2E3U0</accession>
<evidence type="ECO:0008006" key="5">
    <source>
        <dbReference type="Google" id="ProtNLM"/>
    </source>
</evidence>
<evidence type="ECO:0000313" key="4">
    <source>
        <dbReference type="Proteomes" id="UP001155240"/>
    </source>
</evidence>
<dbReference type="AlphaFoldDB" id="A0A9X2E3U0"/>
<feature type="region of interest" description="Disordered" evidence="1">
    <location>
        <begin position="34"/>
        <end position="76"/>
    </location>
</feature>
<dbReference type="RefSeq" id="WP_251947332.1">
    <property type="nucleotide sequence ID" value="NZ_JAMRYM010000088.1"/>
</dbReference>
<comment type="caution">
    <text evidence="3">The sequence shown here is derived from an EMBL/GenBank/DDBJ whole genome shotgun (WGS) entry which is preliminary data.</text>
</comment>
<dbReference type="Proteomes" id="UP001155240">
    <property type="component" value="Unassembled WGS sequence"/>
</dbReference>
<sequence>MPQPRVAPRVLGRRPLALPALAALVLALVSGCGSPLAEVPDDAEPRQATSSTPSPDESSGDAPATDPALDDSASVTRRITDCLARWGLGERPPAPAATADEEERSEAIRLGQQYDETLTTCSAEAMSTAAPVPGS</sequence>
<dbReference type="PROSITE" id="PS51257">
    <property type="entry name" value="PROKAR_LIPOPROTEIN"/>
    <property type="match status" value="1"/>
</dbReference>
<feature type="compositionally biased region" description="Polar residues" evidence="1">
    <location>
        <begin position="47"/>
        <end position="57"/>
    </location>
</feature>
<feature type="region of interest" description="Disordered" evidence="1">
    <location>
        <begin position="86"/>
        <end position="105"/>
    </location>
</feature>
<proteinExistence type="predicted"/>
<feature type="signal peptide" evidence="2">
    <location>
        <begin position="1"/>
        <end position="22"/>
    </location>
</feature>
<reference evidence="3" key="1">
    <citation type="submission" date="2022-06" db="EMBL/GenBank/DDBJ databases">
        <title>Whole genome shotgun sequencing (WGS) of Rathayibacter sp. ZW T2_19, isolated from stored onions (Allium cepa).</title>
        <authorList>
            <person name="Stoll D.A."/>
            <person name="Huch M."/>
        </authorList>
    </citation>
    <scope>NUCLEOTIDE SEQUENCE</scope>
    <source>
        <strain evidence="3">ZW T2_19</strain>
    </source>
</reference>
<protein>
    <recommendedName>
        <fullName evidence="5">Secreted protein</fullName>
    </recommendedName>
</protein>
<evidence type="ECO:0000256" key="2">
    <source>
        <dbReference type="SAM" id="SignalP"/>
    </source>
</evidence>
<keyword evidence="4" id="KW-1185">Reference proteome</keyword>
<gene>
    <name evidence="3" type="ORF">NB037_15700</name>
</gene>
<name>A0A9X2E3U0_9MICO</name>
<feature type="chain" id="PRO_5040831564" description="Secreted protein" evidence="2">
    <location>
        <begin position="23"/>
        <end position="135"/>
    </location>
</feature>